<evidence type="ECO:0000256" key="17">
    <source>
        <dbReference type="ARBA" id="ARBA00047511"/>
    </source>
</evidence>
<proteinExistence type="inferred from homology"/>
<dbReference type="AlphaFoldDB" id="A0A8C4Q0J4"/>
<dbReference type="Proteomes" id="UP000694388">
    <property type="component" value="Unplaced"/>
</dbReference>
<evidence type="ECO:0000256" key="29">
    <source>
        <dbReference type="ARBA" id="ARBA00049284"/>
    </source>
</evidence>
<dbReference type="GO" id="GO:0005739">
    <property type="term" value="C:mitochondrion"/>
    <property type="evidence" value="ECO:0007669"/>
    <property type="project" value="TreeGrafter"/>
</dbReference>
<dbReference type="GO" id="GO:0010945">
    <property type="term" value="F:coenzyme A diphosphatase activity"/>
    <property type="evidence" value="ECO:0007669"/>
    <property type="project" value="UniProtKB-EC"/>
</dbReference>
<comment type="catalytic activity">
    <reaction evidence="21">
        <text>dodecanoyl-CoA + H2O = S-dodecanoyl-4'-phosphopantetheine + adenosine 3',5'-bisphosphate + 2 H(+)</text>
        <dbReference type="Rhea" id="RHEA:50024"/>
        <dbReference type="ChEBI" id="CHEBI:15377"/>
        <dbReference type="ChEBI" id="CHEBI:15378"/>
        <dbReference type="ChEBI" id="CHEBI:57375"/>
        <dbReference type="ChEBI" id="CHEBI:58343"/>
        <dbReference type="ChEBI" id="CHEBI:132015"/>
    </reaction>
    <physiologicalReaction direction="left-to-right" evidence="21">
        <dbReference type="Rhea" id="RHEA:50025"/>
    </physiologicalReaction>
</comment>
<evidence type="ECO:0000256" key="10">
    <source>
        <dbReference type="ARBA" id="ARBA00044908"/>
    </source>
</evidence>
<evidence type="ECO:0000256" key="26">
    <source>
        <dbReference type="ARBA" id="ARBA00048828"/>
    </source>
</evidence>
<evidence type="ECO:0000256" key="9">
    <source>
        <dbReference type="ARBA" id="ARBA00031193"/>
    </source>
</evidence>
<comment type="catalytic activity">
    <reaction evidence="16">
        <text>hexanoyl-CoA + H2O = hexanoyl-4'-phosphopantetheine + adenosine 3',5'-bisphosphate + 2 H(+)</text>
        <dbReference type="Rhea" id="RHEA:49980"/>
        <dbReference type="ChEBI" id="CHEBI:15377"/>
        <dbReference type="ChEBI" id="CHEBI:15378"/>
        <dbReference type="ChEBI" id="CHEBI:58343"/>
        <dbReference type="ChEBI" id="CHEBI:62620"/>
        <dbReference type="ChEBI" id="CHEBI:132012"/>
    </reaction>
    <physiologicalReaction direction="left-to-right" evidence="16">
        <dbReference type="Rhea" id="RHEA:49981"/>
    </physiologicalReaction>
</comment>
<evidence type="ECO:0000256" key="11">
    <source>
        <dbReference type="ARBA" id="ARBA00044967"/>
    </source>
</evidence>
<comment type="catalytic activity">
    <reaction evidence="19">
        <text>propanoyl-CoA + H2O = propanoyl-4'-phosphopantetheine + adenosine 3',5'-bisphosphate + 2 H(+)</text>
        <dbReference type="Rhea" id="RHEA:67464"/>
        <dbReference type="ChEBI" id="CHEBI:15377"/>
        <dbReference type="ChEBI" id="CHEBI:15378"/>
        <dbReference type="ChEBI" id="CHEBI:57392"/>
        <dbReference type="ChEBI" id="CHEBI:58343"/>
        <dbReference type="ChEBI" id="CHEBI:172362"/>
    </reaction>
    <physiologicalReaction direction="left-to-right" evidence="19">
        <dbReference type="Rhea" id="RHEA:67465"/>
    </physiologicalReaction>
</comment>
<dbReference type="SUPFAM" id="SSF55811">
    <property type="entry name" value="Nudix"/>
    <property type="match status" value="1"/>
</dbReference>
<organism evidence="32 33">
    <name type="scientific">Eptatretus burgeri</name>
    <name type="common">Inshore hagfish</name>
    <dbReference type="NCBI Taxonomy" id="7764"/>
    <lineage>
        <taxon>Eukaryota</taxon>
        <taxon>Metazoa</taxon>
        <taxon>Chordata</taxon>
        <taxon>Craniata</taxon>
        <taxon>Vertebrata</taxon>
        <taxon>Cyclostomata</taxon>
        <taxon>Myxini</taxon>
        <taxon>Myxiniformes</taxon>
        <taxon>Myxinidae</taxon>
        <taxon>Eptatretinae</taxon>
        <taxon>Eptatretus</taxon>
    </lineage>
</organism>
<evidence type="ECO:0000256" key="14">
    <source>
        <dbReference type="ARBA" id="ARBA00047369"/>
    </source>
</evidence>
<evidence type="ECO:0000256" key="30">
    <source>
        <dbReference type="ARBA" id="ARBA00049403"/>
    </source>
</evidence>
<comment type="catalytic activity">
    <reaction evidence="20">
        <text>(9Z,12Z)-octadecadienoyl-CoA + H2O = S-(9Z,12Z-octadecadienoyl)-4'-phosphopantetheine + adenosine 3',5'-bisphosphate + 2 H(+)</text>
        <dbReference type="Rhea" id="RHEA:67536"/>
        <dbReference type="ChEBI" id="CHEBI:15377"/>
        <dbReference type="ChEBI" id="CHEBI:15378"/>
        <dbReference type="ChEBI" id="CHEBI:57383"/>
        <dbReference type="ChEBI" id="CHEBI:58343"/>
        <dbReference type="ChEBI" id="CHEBI:172387"/>
    </reaction>
    <physiologicalReaction direction="left-to-right" evidence="20">
        <dbReference type="Rhea" id="RHEA:67537"/>
    </physiologicalReaction>
</comment>
<feature type="domain" description="Nudix hydrolase" evidence="31">
    <location>
        <begin position="30"/>
        <end position="290"/>
    </location>
</feature>
<evidence type="ECO:0000256" key="19">
    <source>
        <dbReference type="ARBA" id="ARBA00047666"/>
    </source>
</evidence>
<dbReference type="PROSITE" id="PS51462">
    <property type="entry name" value="NUDIX"/>
    <property type="match status" value="1"/>
</dbReference>
<evidence type="ECO:0000256" key="15">
    <source>
        <dbReference type="ARBA" id="ARBA00047403"/>
    </source>
</evidence>
<keyword evidence="7" id="KW-0464">Manganese</keyword>
<comment type="catalytic activity">
    <reaction evidence="22">
        <text>(9Z,12Z,15Z)-octadecatrienoyl-CoA + H2O = S-(9Z,12Z,15Z-octadecatrienoyl)-4'-phosphopantetheine + adenosine 3',5'-bisphosphate + 2 H(+)</text>
        <dbReference type="Rhea" id="RHEA:67532"/>
        <dbReference type="ChEBI" id="CHEBI:15377"/>
        <dbReference type="ChEBI" id="CHEBI:15378"/>
        <dbReference type="ChEBI" id="CHEBI:58343"/>
        <dbReference type="ChEBI" id="CHEBI:74034"/>
        <dbReference type="ChEBI" id="CHEBI:172386"/>
    </reaction>
    <physiologicalReaction direction="left-to-right" evidence="22">
        <dbReference type="Rhea" id="RHEA:67533"/>
    </physiologicalReaction>
</comment>
<evidence type="ECO:0000256" key="23">
    <source>
        <dbReference type="ARBA" id="ARBA00048413"/>
    </source>
</evidence>
<evidence type="ECO:0000256" key="18">
    <source>
        <dbReference type="ARBA" id="ARBA00047584"/>
    </source>
</evidence>
<keyword evidence="4" id="KW-0479">Metal-binding</keyword>
<evidence type="ECO:0000256" key="28">
    <source>
        <dbReference type="ARBA" id="ARBA00048961"/>
    </source>
</evidence>
<sequence>MLFRSLHHCSSARRSRPSAEFGAMAAVMRRWRQAATLVIAAKSVVGRNVGDPGRSFLAAHGTDWPHPALFDYQVLLLGRSNRSSFMPGAMVFPGGLVEEADFSAAWKPLLSRACDSSKCQQNFGLPQTQWPQDRAPLFMRDRSDGLPAEVAFRICAIRETFEESGVLLTIPMEDPKLGTCHNDFVKDVAKMDRWRQLIWDDATNFSRMCTTLNCIPDIWALHEWSDWLTPVNYPVSPNRYDTVFFITCSNNLSSAVQDNTETVLVEWLVPSDALSRFESASFWLPPPQLYELSRLCRIPSLELLQNFSKKRAAQHGTQRWLPVILQGADGILSLLPGDDIYPEWASTSGEAEPRPECPLTMTELRAKSRALHRFEIREKHTVSLLCSVQPGGGHLVPFSKESSRNPSLL</sequence>
<evidence type="ECO:0000256" key="13">
    <source>
        <dbReference type="ARBA" id="ARBA00047289"/>
    </source>
</evidence>
<name>A0A8C4Q0J4_EPTBU</name>
<comment type="function">
    <text evidence="12">Fatty acyl-coenzyme A (CoA) diphosphatase that hydrolyzes fatty acyl-CoA to yield acyl-4'-phosphopantetheine and adenosine 3',5'-bisphosphate. Mediates the hydrolysis of a wide range of CoA esters, including choloyl-CoA and branched-chain fatty-acyl-CoA esters and at low substrate concentrations medium and long-chain fatty-acyl-CoA esters are the primary substrates. Highest activity seen with medium-chain acyl-CoA esters and higher rates of activity seen with the unsaturated acyl-CoA esters compared with the saturated esters. Exhibits decapping activity towards dpCoA-capped RNAs in vitro.</text>
</comment>
<keyword evidence="33" id="KW-1185">Reference proteome</keyword>
<comment type="catalytic activity">
    <reaction evidence="13">
        <text>octanoyl-CoA + H2O = S-octanoyl-4'-phosphopantetheine + adenosine 3',5'-bisphosphate + 2 H(+)</text>
        <dbReference type="Rhea" id="RHEA:50016"/>
        <dbReference type="ChEBI" id="CHEBI:15377"/>
        <dbReference type="ChEBI" id="CHEBI:15378"/>
        <dbReference type="ChEBI" id="CHEBI:57386"/>
        <dbReference type="ChEBI" id="CHEBI:58343"/>
        <dbReference type="ChEBI" id="CHEBI:132013"/>
    </reaction>
    <physiologicalReaction direction="left-to-right" evidence="13">
        <dbReference type="Rhea" id="RHEA:50017"/>
    </physiologicalReaction>
</comment>
<evidence type="ECO:0000256" key="3">
    <source>
        <dbReference type="ARBA" id="ARBA00005582"/>
    </source>
</evidence>
<dbReference type="PANTHER" id="PTHR12318">
    <property type="entry name" value="TESTOSTERONE-REGULATED PROTEIN RP2"/>
    <property type="match status" value="1"/>
</dbReference>
<comment type="catalytic activity">
    <reaction evidence="15">
        <text>tetradecanoyl-CoA + H2O = tetradecanoyl-4'-phosphopantetheine + adenosine 3',5'-bisphosphate + 2 H(+)</text>
        <dbReference type="Rhea" id="RHEA:50028"/>
        <dbReference type="ChEBI" id="CHEBI:15377"/>
        <dbReference type="ChEBI" id="CHEBI:15378"/>
        <dbReference type="ChEBI" id="CHEBI:57385"/>
        <dbReference type="ChEBI" id="CHEBI:58343"/>
        <dbReference type="ChEBI" id="CHEBI:132017"/>
    </reaction>
    <physiologicalReaction direction="left-to-right" evidence="15">
        <dbReference type="Rhea" id="RHEA:50029"/>
    </physiologicalReaction>
</comment>
<comment type="catalytic activity">
    <reaction evidence="24">
        <text>succinyl-CoA + H2O = succinyl-4'-phosphopantetheine + adenosine 3',5'-bisphosphate + 2 H(+)</text>
        <dbReference type="Rhea" id="RHEA:67472"/>
        <dbReference type="ChEBI" id="CHEBI:15377"/>
        <dbReference type="ChEBI" id="CHEBI:15378"/>
        <dbReference type="ChEBI" id="CHEBI:57292"/>
        <dbReference type="ChEBI" id="CHEBI:58343"/>
        <dbReference type="ChEBI" id="CHEBI:172364"/>
    </reaction>
    <physiologicalReaction direction="left-to-right" evidence="24">
        <dbReference type="Rhea" id="RHEA:67473"/>
    </physiologicalReaction>
</comment>
<evidence type="ECO:0000256" key="22">
    <source>
        <dbReference type="ARBA" id="ARBA00048360"/>
    </source>
</evidence>
<comment type="catalytic activity">
    <reaction evidence="27">
        <text>an acyl-CoA + H2O = an acyl-4'-phosphopantetheine + adenosine 3',5'-bisphosphate + 2 H(+)</text>
        <dbReference type="Rhea" id="RHEA:50044"/>
        <dbReference type="ChEBI" id="CHEBI:15377"/>
        <dbReference type="ChEBI" id="CHEBI:15378"/>
        <dbReference type="ChEBI" id="CHEBI:58342"/>
        <dbReference type="ChEBI" id="CHEBI:58343"/>
        <dbReference type="ChEBI" id="CHEBI:132023"/>
    </reaction>
    <physiologicalReaction direction="left-to-right" evidence="27">
        <dbReference type="Rhea" id="RHEA:50045"/>
    </physiologicalReaction>
</comment>
<reference evidence="32" key="2">
    <citation type="submission" date="2025-09" db="UniProtKB">
        <authorList>
            <consortium name="Ensembl"/>
        </authorList>
    </citation>
    <scope>IDENTIFICATION</scope>
</reference>
<evidence type="ECO:0000259" key="31">
    <source>
        <dbReference type="PROSITE" id="PS51462"/>
    </source>
</evidence>
<evidence type="ECO:0000256" key="6">
    <source>
        <dbReference type="ARBA" id="ARBA00022842"/>
    </source>
</evidence>
<evidence type="ECO:0000256" key="7">
    <source>
        <dbReference type="ARBA" id="ARBA00023211"/>
    </source>
</evidence>
<dbReference type="GeneTree" id="ENSGT00420000029858"/>
<evidence type="ECO:0000256" key="27">
    <source>
        <dbReference type="ARBA" id="ARBA00048882"/>
    </source>
</evidence>
<evidence type="ECO:0000313" key="33">
    <source>
        <dbReference type="Proteomes" id="UP000694388"/>
    </source>
</evidence>
<comment type="catalytic activity">
    <reaction evidence="28">
        <text>choloyl-CoA + H2O = S-choloyl-4'-phosphopantetheine + adenosine 3',5'-bisphosphate + 2 H(+)</text>
        <dbReference type="Rhea" id="RHEA:50036"/>
        <dbReference type="ChEBI" id="CHEBI:15377"/>
        <dbReference type="ChEBI" id="CHEBI:15378"/>
        <dbReference type="ChEBI" id="CHEBI:57373"/>
        <dbReference type="ChEBI" id="CHEBI:58343"/>
        <dbReference type="ChEBI" id="CHEBI:132020"/>
    </reaction>
    <physiologicalReaction direction="left-to-right" evidence="28">
        <dbReference type="Rhea" id="RHEA:50037"/>
    </physiologicalReaction>
</comment>
<keyword evidence="6" id="KW-0460">Magnesium</keyword>
<dbReference type="GO" id="GO:0046872">
    <property type="term" value="F:metal ion binding"/>
    <property type="evidence" value="ECO:0007669"/>
    <property type="project" value="UniProtKB-KW"/>
</dbReference>
<dbReference type="PANTHER" id="PTHR12318:SF0">
    <property type="entry name" value="ACYL-COENZYME A DIPHOSPHATASE NUDT19"/>
    <property type="match status" value="1"/>
</dbReference>
<evidence type="ECO:0000256" key="12">
    <source>
        <dbReference type="ARBA" id="ARBA00045809"/>
    </source>
</evidence>
<comment type="cofactor">
    <cofactor evidence="2">
        <name>Mg(2+)</name>
        <dbReference type="ChEBI" id="CHEBI:18420"/>
    </cofactor>
</comment>
<dbReference type="EC" id="3.6.1.77" evidence="11"/>
<comment type="catalytic activity">
    <reaction evidence="30">
        <text>(9Z)-hexadecenoyl-CoA + H2O = S-(9Z-hexadecenoyl)-4'-phosphopantetheine + adenosine 3',5'-bisphosphate + 2 H(+)</text>
        <dbReference type="Rhea" id="RHEA:67540"/>
        <dbReference type="ChEBI" id="CHEBI:15377"/>
        <dbReference type="ChEBI" id="CHEBI:15378"/>
        <dbReference type="ChEBI" id="CHEBI:58343"/>
        <dbReference type="ChEBI" id="CHEBI:61540"/>
        <dbReference type="ChEBI" id="CHEBI:172388"/>
    </reaction>
    <physiologicalReaction direction="left-to-right" evidence="30">
        <dbReference type="Rhea" id="RHEA:67541"/>
    </physiologicalReaction>
</comment>
<dbReference type="Gene3D" id="3.90.79.10">
    <property type="entry name" value="Nucleoside Triphosphate Pyrophosphohydrolase"/>
    <property type="match status" value="1"/>
</dbReference>
<evidence type="ECO:0000256" key="21">
    <source>
        <dbReference type="ARBA" id="ARBA00047757"/>
    </source>
</evidence>
<evidence type="ECO:0000256" key="1">
    <source>
        <dbReference type="ARBA" id="ARBA00001936"/>
    </source>
</evidence>
<evidence type="ECO:0000256" key="16">
    <source>
        <dbReference type="ARBA" id="ARBA00047466"/>
    </source>
</evidence>
<evidence type="ECO:0000256" key="20">
    <source>
        <dbReference type="ARBA" id="ARBA00047708"/>
    </source>
</evidence>
<comment type="cofactor">
    <cofactor evidence="1">
        <name>Mn(2+)</name>
        <dbReference type="ChEBI" id="CHEBI:29035"/>
    </cofactor>
</comment>
<comment type="catalytic activity">
    <reaction evidence="10">
        <text>CoA + H2O = (R)-4'-phosphopantetheine + adenosine 3',5'-bisphosphate + 2 H(+)</text>
        <dbReference type="Rhea" id="RHEA:64988"/>
        <dbReference type="ChEBI" id="CHEBI:15377"/>
        <dbReference type="ChEBI" id="CHEBI:15378"/>
        <dbReference type="ChEBI" id="CHEBI:57287"/>
        <dbReference type="ChEBI" id="CHEBI:58343"/>
        <dbReference type="ChEBI" id="CHEBI:61723"/>
        <dbReference type="EC" id="3.6.1.77"/>
    </reaction>
    <physiologicalReaction direction="left-to-right" evidence="10">
        <dbReference type="Rhea" id="RHEA:64989"/>
    </physiologicalReaction>
</comment>
<dbReference type="InterPro" id="IPR015797">
    <property type="entry name" value="NUDIX_hydrolase-like_dom_sf"/>
</dbReference>
<dbReference type="InterPro" id="IPR000086">
    <property type="entry name" value="NUDIX_hydrolase_dom"/>
</dbReference>
<dbReference type="CDD" id="cd18870">
    <property type="entry name" value="NUDIX_AcylCoAdiphos_Nudt19"/>
    <property type="match status" value="1"/>
</dbReference>
<reference evidence="32" key="1">
    <citation type="submission" date="2025-08" db="UniProtKB">
        <authorList>
            <consortium name="Ensembl"/>
        </authorList>
    </citation>
    <scope>IDENTIFICATION</scope>
</reference>
<comment type="catalytic activity">
    <reaction evidence="29">
        <text>butanoyl-CoA + H2O = S-butanoyl-4'-phosphopantetheine + adenosine 3',5'-bisphosphate + 2 H(+)</text>
        <dbReference type="Rhea" id="RHEA:49976"/>
        <dbReference type="ChEBI" id="CHEBI:15377"/>
        <dbReference type="ChEBI" id="CHEBI:15378"/>
        <dbReference type="ChEBI" id="CHEBI:57371"/>
        <dbReference type="ChEBI" id="CHEBI:58343"/>
        <dbReference type="ChEBI" id="CHEBI:132011"/>
    </reaction>
    <physiologicalReaction direction="left-to-right" evidence="29">
        <dbReference type="Rhea" id="RHEA:49977"/>
    </physiologicalReaction>
</comment>
<evidence type="ECO:0000256" key="5">
    <source>
        <dbReference type="ARBA" id="ARBA00022801"/>
    </source>
</evidence>
<comment type="catalytic activity">
    <reaction evidence="23">
        <text>(9Z)-tetradecenoyl-CoA + H2O = S-(9Z-tetradecenoyl)-4'-phosphopantetheine + adenosine 3',5'-bisphosphate + 2 H(+)</text>
        <dbReference type="Rhea" id="RHEA:67544"/>
        <dbReference type="ChEBI" id="CHEBI:15377"/>
        <dbReference type="ChEBI" id="CHEBI:15378"/>
        <dbReference type="ChEBI" id="CHEBI:58343"/>
        <dbReference type="ChEBI" id="CHEBI:65060"/>
        <dbReference type="ChEBI" id="CHEBI:172389"/>
    </reaction>
    <physiologicalReaction direction="left-to-right" evidence="23">
        <dbReference type="Rhea" id="RHEA:67545"/>
    </physiologicalReaction>
</comment>
<comment type="similarity">
    <text evidence="3">Belongs to the Nudix hydrolase family.</text>
</comment>
<evidence type="ECO:0000256" key="25">
    <source>
        <dbReference type="ARBA" id="ARBA00048667"/>
    </source>
</evidence>
<evidence type="ECO:0000256" key="8">
    <source>
        <dbReference type="ARBA" id="ARBA00026208"/>
    </source>
</evidence>
<comment type="catalytic activity">
    <reaction evidence="17">
        <text>(6Z)-octenoyl-CoA + H2O = S-(6Z-octenoyl)-4'-phosphopantetheine + adenosine 3',5'-bisphosphate + 2 H(+)</text>
        <dbReference type="Rhea" id="RHEA:67528"/>
        <dbReference type="ChEBI" id="CHEBI:15377"/>
        <dbReference type="ChEBI" id="CHEBI:15378"/>
        <dbReference type="ChEBI" id="CHEBI:58343"/>
        <dbReference type="ChEBI" id="CHEBI:172383"/>
        <dbReference type="ChEBI" id="CHEBI:172384"/>
    </reaction>
    <physiologicalReaction direction="left-to-right" evidence="17">
        <dbReference type="Rhea" id="RHEA:67529"/>
    </physiologicalReaction>
</comment>
<comment type="catalytic activity">
    <reaction evidence="18">
        <text>4,8-dimethylnonanoyl-CoA + H2O = S-(4,8-dimethylnonanoyl)-4'-phosphopantetheine + adenosine 3',5'-bisphosphate + 2 H(+)</text>
        <dbReference type="Rhea" id="RHEA:67524"/>
        <dbReference type="ChEBI" id="CHEBI:15377"/>
        <dbReference type="ChEBI" id="CHEBI:15378"/>
        <dbReference type="ChEBI" id="CHEBI:58343"/>
        <dbReference type="ChEBI" id="CHEBI:77061"/>
        <dbReference type="ChEBI" id="CHEBI:172385"/>
    </reaction>
    <physiologicalReaction direction="left-to-right" evidence="18">
        <dbReference type="Rhea" id="RHEA:67525"/>
    </physiologicalReaction>
</comment>
<evidence type="ECO:0000256" key="24">
    <source>
        <dbReference type="ARBA" id="ARBA00048624"/>
    </source>
</evidence>
<evidence type="ECO:0000256" key="4">
    <source>
        <dbReference type="ARBA" id="ARBA00022723"/>
    </source>
</evidence>
<comment type="catalytic activity">
    <reaction evidence="14">
        <text>malonyl-CoA + H2O = malonyl-4'-phosphopantetheine + adenosine 3',5'-bisphosphate + 2 H(+)</text>
        <dbReference type="Rhea" id="RHEA:67468"/>
        <dbReference type="ChEBI" id="CHEBI:15377"/>
        <dbReference type="ChEBI" id="CHEBI:15378"/>
        <dbReference type="ChEBI" id="CHEBI:57384"/>
        <dbReference type="ChEBI" id="CHEBI:58343"/>
        <dbReference type="ChEBI" id="CHEBI:172363"/>
    </reaction>
    <physiologicalReaction direction="left-to-right" evidence="14">
        <dbReference type="Rhea" id="RHEA:67469"/>
    </physiologicalReaction>
</comment>
<comment type="catalytic activity">
    <reaction evidence="26">
        <text>hexadecanoyl-CoA + H2O = S-hexadecanoyl-4'-phosphopantetheine + adenosine 3',5'-bisphosphate + 2 H(+)</text>
        <dbReference type="Rhea" id="RHEA:50032"/>
        <dbReference type="ChEBI" id="CHEBI:15377"/>
        <dbReference type="ChEBI" id="CHEBI:15378"/>
        <dbReference type="ChEBI" id="CHEBI:57379"/>
        <dbReference type="ChEBI" id="CHEBI:58343"/>
        <dbReference type="ChEBI" id="CHEBI:132018"/>
    </reaction>
    <physiologicalReaction direction="left-to-right" evidence="26">
        <dbReference type="Rhea" id="RHEA:50033"/>
    </physiologicalReaction>
</comment>
<dbReference type="InterPro" id="IPR039121">
    <property type="entry name" value="NUDT19"/>
</dbReference>
<dbReference type="Ensembl" id="ENSEBUT00000008669.1">
    <property type="protein sequence ID" value="ENSEBUP00000008175.1"/>
    <property type="gene ID" value="ENSEBUG00000005309.1"/>
</dbReference>
<accession>A0A8C4Q0J4</accession>
<evidence type="ECO:0000313" key="32">
    <source>
        <dbReference type="Ensembl" id="ENSEBUP00000008175.1"/>
    </source>
</evidence>
<comment type="catalytic activity">
    <reaction evidence="25">
        <text>a 5'-end CoA-ribonucleoside in mRNA + H2O = a 5'-end phospho-adenosine-phospho-ribonucleoside in mRNA + (R)-4'-phosphopantetheine + 2 H(+)</text>
        <dbReference type="Rhea" id="RHEA:67592"/>
        <dbReference type="Rhea" id="RHEA-COMP:15719"/>
        <dbReference type="Rhea" id="RHEA-COMP:17276"/>
        <dbReference type="ChEBI" id="CHEBI:15377"/>
        <dbReference type="ChEBI" id="CHEBI:15378"/>
        <dbReference type="ChEBI" id="CHEBI:61723"/>
        <dbReference type="ChEBI" id="CHEBI:144051"/>
        <dbReference type="ChEBI" id="CHEBI:172371"/>
    </reaction>
    <physiologicalReaction direction="left-to-right" evidence="25">
        <dbReference type="Rhea" id="RHEA:67593"/>
    </physiologicalReaction>
</comment>
<evidence type="ECO:0000256" key="2">
    <source>
        <dbReference type="ARBA" id="ARBA00001946"/>
    </source>
</evidence>
<protein>
    <recommendedName>
        <fullName evidence="8">Acyl-coenzyme A diphosphatase NUDT19</fullName>
        <ecNumber evidence="11">3.6.1.77</ecNumber>
    </recommendedName>
    <alternativeName>
        <fullName evidence="9">Nucleoside diphosphate-linked moiety X motif 19</fullName>
    </alternativeName>
</protein>
<keyword evidence="5" id="KW-0378">Hydrolase</keyword>